<dbReference type="RefSeq" id="WP_256424266.1">
    <property type="nucleotide sequence ID" value="NZ_JANHDX010000003.1"/>
</dbReference>
<evidence type="ECO:0000313" key="2">
    <source>
        <dbReference type="EMBL" id="MCQ6283578.1"/>
    </source>
</evidence>
<reference evidence="2" key="1">
    <citation type="submission" date="2022-07" db="EMBL/GenBank/DDBJ databases">
        <title>Identification and characterization of Bacillus thuringiensis and other Bacillus cereus group isolates from spinach by whole genome sequencing.</title>
        <authorList>
            <person name="Zao X."/>
            <person name="Zervas A."/>
            <person name="Hendriks M."/>
            <person name="Rajkovic A."/>
            <person name="Van Overbeek L."/>
            <person name="Hendriksen N.B."/>
            <person name="Uyttendaele M."/>
        </authorList>
    </citation>
    <scope>NUCLEOTIDE SEQUENCE</scope>
    <source>
        <strain evidence="2">781001F-1</strain>
    </source>
</reference>
<gene>
    <name evidence="2" type="ORF">NPM19_02765</name>
</gene>
<comment type="caution">
    <text evidence="2">The sequence shown here is derived from an EMBL/GenBank/DDBJ whole genome shotgun (WGS) entry which is preliminary data.</text>
</comment>
<sequence>MLRLMKLEMKKFKLGWYVRRAIIANIAILALMIFTSIVAQVEGDPEIRDPQMMLLTASTLVRATFIIFGSVLIARLIIGEYKNKTILLMFSYPINRKKMMISKLVITATLTFITVIVSNILVVGVFFGIDSYFSILPNPFTVEQLTQEGIKLVPLAIATAGISLIPIYFGMRKRSVPATIVSSLIVVSIAMNTNPAFSTATFLPLQLALAAIGVVIAYYGIKNIEKEDITVYVRFVTTL</sequence>
<feature type="transmembrane region" description="Helical" evidence="1">
    <location>
        <begin position="149"/>
        <end position="169"/>
    </location>
</feature>
<proteinExistence type="predicted"/>
<protein>
    <submittedName>
        <fullName evidence="2">ABC transporter permease</fullName>
    </submittedName>
</protein>
<feature type="transmembrane region" description="Helical" evidence="1">
    <location>
        <begin position="21"/>
        <end position="41"/>
    </location>
</feature>
<accession>A0AAW5KVK9</accession>
<dbReference type="Pfam" id="PF12730">
    <property type="entry name" value="ABC2_membrane_4"/>
    <property type="match status" value="1"/>
</dbReference>
<keyword evidence="1" id="KW-0472">Membrane</keyword>
<organism evidence="2 3">
    <name type="scientific">Bacillus cereus</name>
    <dbReference type="NCBI Taxonomy" id="1396"/>
    <lineage>
        <taxon>Bacteria</taxon>
        <taxon>Bacillati</taxon>
        <taxon>Bacillota</taxon>
        <taxon>Bacilli</taxon>
        <taxon>Bacillales</taxon>
        <taxon>Bacillaceae</taxon>
        <taxon>Bacillus</taxon>
        <taxon>Bacillus cereus group</taxon>
    </lineage>
</organism>
<evidence type="ECO:0000256" key="1">
    <source>
        <dbReference type="SAM" id="Phobius"/>
    </source>
</evidence>
<name>A0AAW5KVK9_BACCE</name>
<feature type="transmembrane region" description="Helical" evidence="1">
    <location>
        <begin position="176"/>
        <end position="197"/>
    </location>
</feature>
<evidence type="ECO:0000313" key="3">
    <source>
        <dbReference type="Proteomes" id="UP001204643"/>
    </source>
</evidence>
<dbReference type="Proteomes" id="UP001204643">
    <property type="component" value="Unassembled WGS sequence"/>
</dbReference>
<feature type="transmembrane region" description="Helical" evidence="1">
    <location>
        <begin position="203"/>
        <end position="221"/>
    </location>
</feature>
<keyword evidence="1" id="KW-1133">Transmembrane helix</keyword>
<keyword evidence="1" id="KW-0812">Transmembrane</keyword>
<feature type="transmembrane region" description="Helical" evidence="1">
    <location>
        <begin position="104"/>
        <end position="129"/>
    </location>
</feature>
<dbReference type="AlphaFoldDB" id="A0AAW5KVK9"/>
<dbReference type="EMBL" id="JANHEB010000002">
    <property type="protein sequence ID" value="MCQ6283578.1"/>
    <property type="molecule type" value="Genomic_DNA"/>
</dbReference>
<feature type="transmembrane region" description="Helical" evidence="1">
    <location>
        <begin position="53"/>
        <end position="78"/>
    </location>
</feature>